<evidence type="ECO:0000313" key="1">
    <source>
        <dbReference type="EMBL" id="KIC63697.1"/>
    </source>
</evidence>
<gene>
    <name evidence="1" type="ORF">RM51_08555</name>
</gene>
<dbReference type="EMBL" id="JWTA01000005">
    <property type="protein sequence ID" value="KIC63697.1"/>
    <property type="molecule type" value="Genomic_DNA"/>
</dbReference>
<dbReference type="Proteomes" id="UP000031167">
    <property type="component" value="Unassembled WGS sequence"/>
</dbReference>
<comment type="caution">
    <text evidence="1">The sequence shown here is derived from an EMBL/GenBank/DDBJ whole genome shotgun (WGS) entry which is preliminary data.</text>
</comment>
<accession>A0A0B4D4U4</accession>
<protein>
    <submittedName>
        <fullName evidence="1">Uncharacterized protein</fullName>
    </submittedName>
</protein>
<dbReference type="AlphaFoldDB" id="A0A0B4D4U4"/>
<name>A0A0B4D4U4_9FLAO</name>
<sequence length="140" mass="16125">MLIMEIVKKIVFITNLVLSVMMYSQQLNPQDKQKLQIMENTSKKYIGEKFEVLLQDVPEIKMIRISPNNPELGVHTFIIGFVDNATFSKTKDGSIKNERITLYVKGNNRFIKTNQLTKEDITKSKAIEKYGDLIITSIIK</sequence>
<reference evidence="1 2" key="1">
    <citation type="submission" date="2014-12" db="EMBL/GenBank/DDBJ databases">
        <title>Genome sequencing of Chryseobacterium taiwanense TPW19.</title>
        <authorList>
            <person name="Tan P.W."/>
            <person name="Chan K.-G."/>
        </authorList>
    </citation>
    <scope>NUCLEOTIDE SEQUENCE [LARGE SCALE GENOMIC DNA]</scope>
    <source>
        <strain evidence="1 2">TPW19</strain>
    </source>
</reference>
<keyword evidence="2" id="KW-1185">Reference proteome</keyword>
<organism evidence="1 2">
    <name type="scientific">Chryseobacterium taiwanense</name>
    <dbReference type="NCBI Taxonomy" id="363331"/>
    <lineage>
        <taxon>Bacteria</taxon>
        <taxon>Pseudomonadati</taxon>
        <taxon>Bacteroidota</taxon>
        <taxon>Flavobacteriia</taxon>
        <taxon>Flavobacteriales</taxon>
        <taxon>Weeksellaceae</taxon>
        <taxon>Chryseobacterium group</taxon>
        <taxon>Chryseobacterium</taxon>
    </lineage>
</organism>
<proteinExistence type="predicted"/>
<evidence type="ECO:0000313" key="2">
    <source>
        <dbReference type="Proteomes" id="UP000031167"/>
    </source>
</evidence>